<reference evidence="2" key="1">
    <citation type="submission" date="2014-05" db="EMBL/GenBank/DDBJ databases">
        <title>The transcriptome of the halophilic microalga Tetraselmis sp. GSL018 isolated from the Great Salt Lake, Utah.</title>
        <authorList>
            <person name="Jinkerson R.E."/>
            <person name="D'Adamo S."/>
            <person name="Posewitz M.C."/>
        </authorList>
    </citation>
    <scope>NUCLEOTIDE SEQUENCE</scope>
    <source>
        <strain evidence="2">GSL018</strain>
    </source>
</reference>
<gene>
    <name evidence="2" type="ORF">TSPGSL018_21907</name>
</gene>
<accession>A0A061RSI4</accession>
<feature type="region of interest" description="Disordered" evidence="1">
    <location>
        <begin position="1"/>
        <end position="68"/>
    </location>
</feature>
<feature type="compositionally biased region" description="Polar residues" evidence="1">
    <location>
        <begin position="16"/>
        <end position="29"/>
    </location>
</feature>
<sequence>MLLQVPIRAQAASAKNPRQLSQQQEQGTSPAAVPSPVTHSRAGRGVPRGRTGTQRRQVDKEEGEAGQR</sequence>
<evidence type="ECO:0000313" key="2">
    <source>
        <dbReference type="EMBL" id="JAC75847.1"/>
    </source>
</evidence>
<dbReference type="AlphaFoldDB" id="A0A061RSI4"/>
<name>A0A061RSI4_9CHLO</name>
<evidence type="ECO:0000256" key="1">
    <source>
        <dbReference type="SAM" id="MobiDB-lite"/>
    </source>
</evidence>
<feature type="non-terminal residue" evidence="2">
    <location>
        <position position="68"/>
    </location>
</feature>
<organism evidence="2">
    <name type="scientific">Tetraselmis sp. GSL018</name>
    <dbReference type="NCBI Taxonomy" id="582737"/>
    <lineage>
        <taxon>Eukaryota</taxon>
        <taxon>Viridiplantae</taxon>
        <taxon>Chlorophyta</taxon>
        <taxon>core chlorophytes</taxon>
        <taxon>Chlorodendrophyceae</taxon>
        <taxon>Chlorodendrales</taxon>
        <taxon>Chlorodendraceae</taxon>
        <taxon>Tetraselmis</taxon>
    </lineage>
</organism>
<dbReference type="EMBL" id="GBEZ01009766">
    <property type="protein sequence ID" value="JAC75847.1"/>
    <property type="molecule type" value="Transcribed_RNA"/>
</dbReference>
<feature type="compositionally biased region" description="Basic and acidic residues" evidence="1">
    <location>
        <begin position="56"/>
        <end position="68"/>
    </location>
</feature>
<protein>
    <submittedName>
        <fullName evidence="2">Uncharacterized protein</fullName>
    </submittedName>
</protein>
<proteinExistence type="predicted"/>